<sequence>MVVMGYVATPYIKIGGKIYSLTVGARRPDPDDVRDAESVSANQGSGSTHDSYSGLLTAATMWWMLVVIAVISAGNVCGLVVGKGDAWAAVAAATLLALLAIGTGYGDASWCHRVARGQYVQFGVATALTAGGFALVYLTAFYIAQRRPLRHKQSMEHRAHPRH</sequence>
<evidence type="ECO:0008006" key="5">
    <source>
        <dbReference type="Google" id="ProtNLM"/>
    </source>
</evidence>
<feature type="region of interest" description="Disordered" evidence="1">
    <location>
        <begin position="29"/>
        <end position="49"/>
    </location>
</feature>
<dbReference type="Proteomes" id="UP000093985">
    <property type="component" value="Unassembled WGS sequence"/>
</dbReference>
<keyword evidence="2" id="KW-1133">Transmembrane helix</keyword>
<gene>
    <name evidence="3" type="ORF">A5771_01525</name>
</gene>
<evidence type="ECO:0000256" key="1">
    <source>
        <dbReference type="SAM" id="MobiDB-lite"/>
    </source>
</evidence>
<comment type="caution">
    <text evidence="3">The sequence shown here is derived from an EMBL/GenBank/DDBJ whole genome shotgun (WGS) entry which is preliminary data.</text>
</comment>
<evidence type="ECO:0000313" key="4">
    <source>
        <dbReference type="Proteomes" id="UP000093985"/>
    </source>
</evidence>
<proteinExistence type="predicted"/>
<dbReference type="AlphaFoldDB" id="A0A1A2EMC1"/>
<protein>
    <recommendedName>
        <fullName evidence="5">Transmembrane protein</fullName>
    </recommendedName>
</protein>
<organism evidence="3 4">
    <name type="scientific">Mycolicibacter sinensis (strain JDM601)</name>
    <name type="common">Mycobacterium sinense</name>
    <dbReference type="NCBI Taxonomy" id="875328"/>
    <lineage>
        <taxon>Bacteria</taxon>
        <taxon>Bacillati</taxon>
        <taxon>Actinomycetota</taxon>
        <taxon>Actinomycetes</taxon>
        <taxon>Mycobacteriales</taxon>
        <taxon>Mycobacteriaceae</taxon>
        <taxon>Mycolicibacter</taxon>
    </lineage>
</organism>
<evidence type="ECO:0000256" key="2">
    <source>
        <dbReference type="SAM" id="Phobius"/>
    </source>
</evidence>
<feature type="transmembrane region" description="Helical" evidence="2">
    <location>
        <begin position="118"/>
        <end position="144"/>
    </location>
</feature>
<feature type="transmembrane region" description="Helical" evidence="2">
    <location>
        <begin position="86"/>
        <end position="106"/>
    </location>
</feature>
<accession>A0A1A2EMC1</accession>
<name>A0A1A2EMC1_MYCSD</name>
<reference evidence="4" key="1">
    <citation type="submission" date="2016-06" db="EMBL/GenBank/DDBJ databases">
        <authorList>
            <person name="Sutton G."/>
            <person name="Brinkac L."/>
            <person name="Sanka R."/>
            <person name="Adams M."/>
            <person name="Lau E."/>
            <person name="Mehaffy C."/>
            <person name="Tameris M."/>
            <person name="Hatherill M."/>
            <person name="Hanekom W."/>
            <person name="Mahomed H."/>
            <person name="Mcshane H."/>
        </authorList>
    </citation>
    <scope>NUCLEOTIDE SEQUENCE [LARGE SCALE GENOMIC DNA]</scope>
    <source>
        <strain evidence="4">852014-51077_SCH5608930-a</strain>
    </source>
</reference>
<feature type="transmembrane region" description="Helical" evidence="2">
    <location>
        <begin position="61"/>
        <end position="81"/>
    </location>
</feature>
<keyword evidence="2" id="KW-0812">Transmembrane</keyword>
<evidence type="ECO:0000313" key="3">
    <source>
        <dbReference type="EMBL" id="OBG09395.1"/>
    </source>
</evidence>
<keyword evidence="2" id="KW-0472">Membrane</keyword>
<dbReference type="EMBL" id="LZIN01000016">
    <property type="protein sequence ID" value="OBG09395.1"/>
    <property type="molecule type" value="Genomic_DNA"/>
</dbReference>
<feature type="compositionally biased region" description="Polar residues" evidence="1">
    <location>
        <begin position="39"/>
        <end position="49"/>
    </location>
</feature>